<proteinExistence type="predicted"/>
<dbReference type="Proteomes" id="UP000297540">
    <property type="component" value="Unassembled WGS sequence"/>
</dbReference>
<organism evidence="2 3">
    <name type="scientific">Mucilaginibacter psychrotolerans</name>
    <dbReference type="NCBI Taxonomy" id="1524096"/>
    <lineage>
        <taxon>Bacteria</taxon>
        <taxon>Pseudomonadati</taxon>
        <taxon>Bacteroidota</taxon>
        <taxon>Sphingobacteriia</taxon>
        <taxon>Sphingobacteriales</taxon>
        <taxon>Sphingobacteriaceae</taxon>
        <taxon>Mucilaginibacter</taxon>
    </lineage>
</organism>
<feature type="compositionally biased region" description="Low complexity" evidence="1">
    <location>
        <begin position="36"/>
        <end position="46"/>
    </location>
</feature>
<dbReference type="AlphaFoldDB" id="A0A4Y8SGB5"/>
<gene>
    <name evidence="2" type="ORF">E2R66_10050</name>
</gene>
<sequence length="94" mass="10943">MIDNARVRQQQKTKQSGQKQKEAEAHEKKNIEALKEQQPYKQKQPKVAFKGAEQEQASGTEQPNREQQRAAFLEKIKQTKEQQTQPSQGKQHEM</sequence>
<dbReference type="EMBL" id="SOZE01000008">
    <property type="protein sequence ID" value="TFF37922.1"/>
    <property type="molecule type" value="Genomic_DNA"/>
</dbReference>
<evidence type="ECO:0000313" key="3">
    <source>
        <dbReference type="Proteomes" id="UP000297540"/>
    </source>
</evidence>
<name>A0A4Y8SGB5_9SPHI</name>
<keyword evidence="3" id="KW-1185">Reference proteome</keyword>
<feature type="compositionally biased region" description="Basic and acidic residues" evidence="1">
    <location>
        <begin position="63"/>
        <end position="80"/>
    </location>
</feature>
<comment type="caution">
    <text evidence="2">The sequence shown here is derived from an EMBL/GenBank/DDBJ whole genome shotgun (WGS) entry which is preliminary data.</text>
</comment>
<reference evidence="2 3" key="1">
    <citation type="journal article" date="2017" name="Int. J. Syst. Evol. Microbiol.">
        <title>Mucilaginibacterpsychrotolerans sp. nov., isolated from peatlands.</title>
        <authorList>
            <person name="Deng Y."/>
            <person name="Shen L."/>
            <person name="Xu B."/>
            <person name="Liu Y."/>
            <person name="Gu Z."/>
            <person name="Liu H."/>
            <person name="Zhou Y."/>
        </authorList>
    </citation>
    <scope>NUCLEOTIDE SEQUENCE [LARGE SCALE GENOMIC DNA]</scope>
    <source>
        <strain evidence="2 3">NH7-4</strain>
    </source>
</reference>
<evidence type="ECO:0000313" key="2">
    <source>
        <dbReference type="EMBL" id="TFF37922.1"/>
    </source>
</evidence>
<feature type="compositionally biased region" description="Basic and acidic residues" evidence="1">
    <location>
        <begin position="19"/>
        <end position="35"/>
    </location>
</feature>
<accession>A0A4Y8SGB5</accession>
<protein>
    <submittedName>
        <fullName evidence="2">Uncharacterized protein</fullName>
    </submittedName>
</protein>
<feature type="region of interest" description="Disordered" evidence="1">
    <location>
        <begin position="1"/>
        <end position="94"/>
    </location>
</feature>
<evidence type="ECO:0000256" key="1">
    <source>
        <dbReference type="SAM" id="MobiDB-lite"/>
    </source>
</evidence>